<name>A0A9Q0FRN4_9ROSI</name>
<dbReference type="InterPro" id="IPR008271">
    <property type="entry name" value="Ser/Thr_kinase_AS"/>
</dbReference>
<comment type="subcellular location">
    <subcellularLocation>
        <location evidence="1">Cell membrane</location>
        <topology evidence="1">Lipid-anchor</topology>
    </subcellularLocation>
</comment>
<evidence type="ECO:0000256" key="11">
    <source>
        <dbReference type="PROSITE-ProRule" id="PRU10141"/>
    </source>
</evidence>
<feature type="compositionally biased region" description="Basic and acidic residues" evidence="12">
    <location>
        <begin position="374"/>
        <end position="391"/>
    </location>
</feature>
<reference evidence="14" key="1">
    <citation type="submission" date="2022-02" db="EMBL/GenBank/DDBJ databases">
        <authorList>
            <person name="Henning P.M."/>
            <person name="McCubbin A.G."/>
            <person name="Shore J.S."/>
        </authorList>
    </citation>
    <scope>NUCLEOTIDE SEQUENCE</scope>
    <source>
        <strain evidence="14">F60SS</strain>
        <tissue evidence="14">Leaves</tissue>
    </source>
</reference>
<dbReference type="FunFam" id="3.30.200.20:FF:000266">
    <property type="entry name" value="probable serine/threonine-protein kinase RLCKVII"/>
    <property type="match status" value="1"/>
</dbReference>
<keyword evidence="5" id="KW-0808">Transferase</keyword>
<feature type="region of interest" description="Disordered" evidence="12">
    <location>
        <begin position="359"/>
        <end position="575"/>
    </location>
</feature>
<keyword evidence="9" id="KW-0472">Membrane</keyword>
<dbReference type="EMBL" id="JAKUCV010004084">
    <property type="protein sequence ID" value="KAJ4836538.1"/>
    <property type="molecule type" value="Genomic_DNA"/>
</dbReference>
<evidence type="ECO:0000313" key="15">
    <source>
        <dbReference type="Proteomes" id="UP001141552"/>
    </source>
</evidence>
<feature type="compositionally biased region" description="Basic and acidic residues" evidence="12">
    <location>
        <begin position="539"/>
        <end position="561"/>
    </location>
</feature>
<dbReference type="GO" id="GO:0010183">
    <property type="term" value="P:pollen tube guidance"/>
    <property type="evidence" value="ECO:0007669"/>
    <property type="project" value="UniProtKB-ARBA"/>
</dbReference>
<feature type="region of interest" description="Disordered" evidence="12">
    <location>
        <begin position="1"/>
        <end position="62"/>
    </location>
</feature>
<dbReference type="SUPFAM" id="SSF56112">
    <property type="entry name" value="Protein kinase-like (PK-like)"/>
    <property type="match status" value="1"/>
</dbReference>
<feature type="compositionally biased region" description="Acidic residues" evidence="12">
    <location>
        <begin position="397"/>
        <end position="408"/>
    </location>
</feature>
<feature type="compositionally biased region" description="Basic and acidic residues" evidence="12">
    <location>
        <begin position="38"/>
        <end position="56"/>
    </location>
</feature>
<keyword evidence="6 11" id="KW-0547">Nucleotide-binding</keyword>
<dbReference type="PANTHER" id="PTHR47985">
    <property type="entry name" value="OS07G0668900 PROTEIN"/>
    <property type="match status" value="1"/>
</dbReference>
<dbReference type="GO" id="GO:0090404">
    <property type="term" value="C:pollen tube tip"/>
    <property type="evidence" value="ECO:0007669"/>
    <property type="project" value="UniProtKB-ARBA"/>
</dbReference>
<feature type="compositionally biased region" description="Pro residues" evidence="12">
    <location>
        <begin position="362"/>
        <end position="372"/>
    </location>
</feature>
<dbReference type="PROSITE" id="PS50011">
    <property type="entry name" value="PROTEIN_KINASE_DOM"/>
    <property type="match status" value="1"/>
</dbReference>
<feature type="compositionally biased region" description="Low complexity" evidence="12">
    <location>
        <begin position="437"/>
        <end position="447"/>
    </location>
</feature>
<dbReference type="Gene3D" id="1.10.510.10">
    <property type="entry name" value="Transferase(Phosphotransferase) domain 1"/>
    <property type="match status" value="1"/>
</dbReference>
<dbReference type="PROSITE" id="PS00107">
    <property type="entry name" value="PROTEIN_KINASE_ATP"/>
    <property type="match status" value="1"/>
</dbReference>
<accession>A0A9Q0FRN4</accession>
<keyword evidence="15" id="KW-1185">Reference proteome</keyword>
<dbReference type="InterPro" id="IPR000719">
    <property type="entry name" value="Prot_kinase_dom"/>
</dbReference>
<feature type="binding site" evidence="11">
    <location>
        <position position="109"/>
    </location>
    <ligand>
        <name>ATP</name>
        <dbReference type="ChEBI" id="CHEBI:30616"/>
    </ligand>
</feature>
<evidence type="ECO:0000256" key="3">
    <source>
        <dbReference type="ARBA" id="ARBA00022475"/>
    </source>
</evidence>
<evidence type="ECO:0000256" key="2">
    <source>
        <dbReference type="ARBA" id="ARBA00008684"/>
    </source>
</evidence>
<evidence type="ECO:0000259" key="13">
    <source>
        <dbReference type="PROSITE" id="PS50011"/>
    </source>
</evidence>
<evidence type="ECO:0000256" key="6">
    <source>
        <dbReference type="ARBA" id="ARBA00022741"/>
    </source>
</evidence>
<evidence type="ECO:0000256" key="5">
    <source>
        <dbReference type="ARBA" id="ARBA00022679"/>
    </source>
</evidence>
<dbReference type="Gene3D" id="3.30.200.20">
    <property type="entry name" value="Phosphorylase Kinase, domain 1"/>
    <property type="match status" value="1"/>
</dbReference>
<keyword evidence="4" id="KW-0723">Serine/threonine-protein kinase</keyword>
<dbReference type="SMART" id="SM00220">
    <property type="entry name" value="S_TKc"/>
    <property type="match status" value="1"/>
</dbReference>
<keyword evidence="7" id="KW-0418">Kinase</keyword>
<feature type="domain" description="Protein kinase" evidence="13">
    <location>
        <begin position="80"/>
        <end position="355"/>
    </location>
</feature>
<dbReference type="Pfam" id="PF00069">
    <property type="entry name" value="Pkinase"/>
    <property type="match status" value="1"/>
</dbReference>
<comment type="caution">
    <text evidence="14">The sequence shown here is derived from an EMBL/GenBank/DDBJ whole genome shotgun (WGS) entry which is preliminary data.</text>
</comment>
<sequence>MSCFPCFQSQKSKKSISKREYESPSKSENTPPPAAAAETKKQKTEEGEGEEERGSDVGENECSQTHSFTFRELATATKNFRQECLLGEGGFGKVFKGTLASTGQVVAVKQLDRNGMQGNYNEFLAEVEVLSLLRHPNLVDLIGYCADGDQRLLVYELITDGSLEDRLHAGCGEKKPLDWIGRIKIALGTAKGLEYLHETADPPVVYRDLKPSNILLDKELNPKLSDYGLAKLNPSGAKMHVVMGTYGYCAPEYARASELTLKSDVYSFGVILLELITGRRAIDTTKPTDEQNLVSWAQPIFRDPKRFPDMADPLLNRHFPEKDLNQAVAIAAMCLQEEAGARPLMSDVMTALSFLSMNPEDCIPPPMPPSTPPSEEKGTGDHHKQEDKDGSDSEGSSSDDEGDEGSDEDERKRDDDKGRSEHEHGGNSSSSEEEDNNISNRRSSMNNGTRDDDGDDQEESSSDDDDHEKCKWDSSQSGKRRSSKSRNRSRRRSSRSGGSHEEEMRRKSTNNRNLSRRSSSMGSNDRYESFCDRLSNGSQDEKFSFDDDDEERSHDDEEGSGHLHRTRSKDSEEDD</sequence>
<dbReference type="CDD" id="cd14066">
    <property type="entry name" value="STKc_IRAK"/>
    <property type="match status" value="1"/>
</dbReference>
<keyword evidence="3" id="KW-1003">Cell membrane</keyword>
<keyword evidence="10" id="KW-0449">Lipoprotein</keyword>
<dbReference type="FunFam" id="1.10.510.10:FF:000032">
    <property type="entry name" value="Serine/threonine-protein kinase PBS1"/>
    <property type="match status" value="1"/>
</dbReference>
<feature type="compositionally biased region" description="Acidic residues" evidence="12">
    <location>
        <begin position="452"/>
        <end position="466"/>
    </location>
</feature>
<proteinExistence type="inferred from homology"/>
<dbReference type="InterPro" id="IPR017441">
    <property type="entry name" value="Protein_kinase_ATP_BS"/>
</dbReference>
<dbReference type="InterPro" id="IPR011009">
    <property type="entry name" value="Kinase-like_dom_sf"/>
</dbReference>
<feature type="compositionally biased region" description="Basic residues" evidence="12">
    <location>
        <begin position="478"/>
        <end position="494"/>
    </location>
</feature>
<feature type="compositionally biased region" description="Basic and acidic residues" evidence="12">
    <location>
        <begin position="409"/>
        <end position="425"/>
    </location>
</feature>
<gene>
    <name evidence="14" type="ORF">Tsubulata_015160</name>
</gene>
<evidence type="ECO:0000256" key="1">
    <source>
        <dbReference type="ARBA" id="ARBA00004193"/>
    </source>
</evidence>
<dbReference type="GO" id="GO:0004674">
    <property type="term" value="F:protein serine/threonine kinase activity"/>
    <property type="evidence" value="ECO:0007669"/>
    <property type="project" value="UniProtKB-KW"/>
</dbReference>
<dbReference type="PROSITE" id="PS00108">
    <property type="entry name" value="PROTEIN_KINASE_ST"/>
    <property type="match status" value="1"/>
</dbReference>
<organism evidence="14 15">
    <name type="scientific">Turnera subulata</name>
    <dbReference type="NCBI Taxonomy" id="218843"/>
    <lineage>
        <taxon>Eukaryota</taxon>
        <taxon>Viridiplantae</taxon>
        <taxon>Streptophyta</taxon>
        <taxon>Embryophyta</taxon>
        <taxon>Tracheophyta</taxon>
        <taxon>Spermatophyta</taxon>
        <taxon>Magnoliopsida</taxon>
        <taxon>eudicotyledons</taxon>
        <taxon>Gunneridae</taxon>
        <taxon>Pentapetalae</taxon>
        <taxon>rosids</taxon>
        <taxon>fabids</taxon>
        <taxon>Malpighiales</taxon>
        <taxon>Passifloraceae</taxon>
        <taxon>Turnera</taxon>
    </lineage>
</organism>
<evidence type="ECO:0000313" key="14">
    <source>
        <dbReference type="EMBL" id="KAJ4836538.1"/>
    </source>
</evidence>
<dbReference type="AlphaFoldDB" id="A0A9Q0FRN4"/>
<dbReference type="OrthoDB" id="339325at2759"/>
<protein>
    <recommendedName>
        <fullName evidence="13">Protein kinase domain-containing protein</fullName>
    </recommendedName>
</protein>
<evidence type="ECO:0000256" key="4">
    <source>
        <dbReference type="ARBA" id="ARBA00022527"/>
    </source>
</evidence>
<dbReference type="Proteomes" id="UP001141552">
    <property type="component" value="Unassembled WGS sequence"/>
</dbReference>
<comment type="similarity">
    <text evidence="2">Belongs to the protein kinase superfamily. Ser/Thr protein kinase family.</text>
</comment>
<evidence type="ECO:0000256" key="10">
    <source>
        <dbReference type="ARBA" id="ARBA00023288"/>
    </source>
</evidence>
<keyword evidence="8 11" id="KW-0067">ATP-binding</keyword>
<evidence type="ECO:0000256" key="12">
    <source>
        <dbReference type="SAM" id="MobiDB-lite"/>
    </source>
</evidence>
<feature type="compositionally biased region" description="Low complexity" evidence="12">
    <location>
        <begin position="510"/>
        <end position="524"/>
    </location>
</feature>
<dbReference type="GO" id="GO:0005524">
    <property type="term" value="F:ATP binding"/>
    <property type="evidence" value="ECO:0007669"/>
    <property type="project" value="UniProtKB-UniRule"/>
</dbReference>
<evidence type="ECO:0000256" key="7">
    <source>
        <dbReference type="ARBA" id="ARBA00022777"/>
    </source>
</evidence>
<reference evidence="14" key="2">
    <citation type="journal article" date="2023" name="Plants (Basel)">
        <title>Annotation of the Turnera subulata (Passifloraceae) Draft Genome Reveals the S-Locus Evolved after the Divergence of Turneroideae from Passifloroideae in a Stepwise Manner.</title>
        <authorList>
            <person name="Henning P.M."/>
            <person name="Roalson E.H."/>
            <person name="Mir W."/>
            <person name="McCubbin A.G."/>
            <person name="Shore J.S."/>
        </authorList>
    </citation>
    <scope>NUCLEOTIDE SEQUENCE</scope>
    <source>
        <strain evidence="14">F60SS</strain>
    </source>
</reference>
<evidence type="ECO:0000256" key="8">
    <source>
        <dbReference type="ARBA" id="ARBA00022840"/>
    </source>
</evidence>
<dbReference type="PANTHER" id="PTHR47985:SF32">
    <property type="entry name" value="RECEPTOR-LIKE KINASE LIP2"/>
    <property type="match status" value="1"/>
</dbReference>
<dbReference type="GO" id="GO:0005886">
    <property type="term" value="C:plasma membrane"/>
    <property type="evidence" value="ECO:0007669"/>
    <property type="project" value="UniProtKB-SubCell"/>
</dbReference>
<evidence type="ECO:0000256" key="9">
    <source>
        <dbReference type="ARBA" id="ARBA00023136"/>
    </source>
</evidence>